<evidence type="ECO:0000313" key="1">
    <source>
        <dbReference type="EMBL" id="MEN3231690.1"/>
    </source>
</evidence>
<evidence type="ECO:0000313" key="2">
    <source>
        <dbReference type="Proteomes" id="UP001404845"/>
    </source>
</evidence>
<reference evidence="1 2" key="1">
    <citation type="journal article" date="2023" name="PLoS ONE">
        <title>Complete genome assembly of Hawai'i environmental nontuberculous mycobacteria reveals unexpected co-isolation with methylobacteria.</title>
        <authorList>
            <person name="Hendrix J."/>
            <person name="Epperson L.E."/>
            <person name="Tong E.I."/>
            <person name="Chan Y.L."/>
            <person name="Hasan N.A."/>
            <person name="Dawrs S.N."/>
            <person name="Norton G.J."/>
            <person name="Virdi R."/>
            <person name="Crooks J.L."/>
            <person name="Chan E.D."/>
            <person name="Honda J.R."/>
            <person name="Strong M."/>
        </authorList>
    </citation>
    <scope>NUCLEOTIDE SEQUENCE [LARGE SCALE GENOMIC DNA]</scope>
    <source>
        <strain evidence="1 2">NJH_HI01</strain>
    </source>
</reference>
<dbReference type="EMBL" id="JAQYXL010000001">
    <property type="protein sequence ID" value="MEN3231690.1"/>
    <property type="molecule type" value="Genomic_DNA"/>
</dbReference>
<keyword evidence="2" id="KW-1185">Reference proteome</keyword>
<dbReference type="Proteomes" id="UP001404845">
    <property type="component" value="Unassembled WGS sequence"/>
</dbReference>
<name>A0ABU9ZKY4_9HYPH</name>
<comment type="caution">
    <text evidence="1">The sequence shown here is derived from an EMBL/GenBank/DDBJ whole genome shotgun (WGS) entry which is preliminary data.</text>
</comment>
<protein>
    <submittedName>
        <fullName evidence="1">Uncharacterized protein</fullName>
    </submittedName>
</protein>
<sequence>MVRDSEIEPGATAGTVVYELAGWDVGCAAADTQALGTECLSVTLKPDGSPPFFVVPVRDLSACARPASR</sequence>
<accession>A0ABU9ZKY4</accession>
<gene>
    <name evidence="1" type="ORF">PUR21_29350</name>
</gene>
<organism evidence="1 2">
    <name type="scientific">Methylorubrum rhodesianum</name>
    <dbReference type="NCBI Taxonomy" id="29427"/>
    <lineage>
        <taxon>Bacteria</taxon>
        <taxon>Pseudomonadati</taxon>
        <taxon>Pseudomonadota</taxon>
        <taxon>Alphaproteobacteria</taxon>
        <taxon>Hyphomicrobiales</taxon>
        <taxon>Methylobacteriaceae</taxon>
        <taxon>Methylorubrum</taxon>
    </lineage>
</organism>
<proteinExistence type="predicted"/>
<dbReference type="RefSeq" id="WP_157228087.1">
    <property type="nucleotide sequence ID" value="NZ_JACHOS010000001.1"/>
</dbReference>